<dbReference type="GeneID" id="5326835"/>
<dbReference type="KEGG" id="mae:Maeo_1001"/>
<gene>
    <name evidence="1" type="ordered locus">Maeo_1001</name>
</gene>
<dbReference type="OrthoDB" id="65954at2157"/>
<sequence>MKKLIYMVLLFITIIFAGCIDEPSLDDADAEKIVIKSGDIQYYSWNDDLNNTNIQFKIESNNPIDVFVIPSNELKNIKNDKDFKYYAELSRQNILSYNTRGLVPSNTIIVIVNNRDKDAQVSIKLLVVEPQDNENTLKTTIFKNTNNNNQLAELDLNTIYYTPYPLAFYNVFYELGEPDITYNITNNGKNPIIIRLTSEYQGYSNKAITTEIIMPNETDEINQTIPLIKDRIKQIKTKTKFNLHYIIEYNDNGEWKTYDEQTEMIDIYPMDTMVWAIKDSEGNEVPIYEYVTVFITPKDDAIMELLGIAKEYHPERSLAGYQYSGDDLEGWREYTDLQVKAIYDALKYGYGVSYVNTPTAYGKDTVQKVKLPKETLATSSGNCIDGAVLFASAIEALGMHPYIIVIPGHAFVAWDVDGSGNYIEALETTMVGNYDFEDALNRGNKELLENWDALTDDDPWNGQLINVKEGRELGILPME</sequence>
<dbReference type="eggNOG" id="arCOG03600">
    <property type="taxonomic scope" value="Archaea"/>
</dbReference>
<dbReference type="AlphaFoldDB" id="A6UVQ7"/>
<dbReference type="PROSITE" id="PS51257">
    <property type="entry name" value="PROKAR_LIPOPROTEIN"/>
    <property type="match status" value="1"/>
</dbReference>
<name>A6UVQ7_META3</name>
<dbReference type="EMBL" id="CP000743">
    <property type="protein sequence ID" value="ABR56579.1"/>
    <property type="molecule type" value="Genomic_DNA"/>
</dbReference>
<evidence type="ECO:0008006" key="3">
    <source>
        <dbReference type="Google" id="ProtNLM"/>
    </source>
</evidence>
<dbReference type="RefSeq" id="WP_011973711.1">
    <property type="nucleotide sequence ID" value="NC_009635.1"/>
</dbReference>
<keyword evidence="2" id="KW-1185">Reference proteome</keyword>
<protein>
    <recommendedName>
        <fullName evidence="3">Transglutaminase domain protein</fullName>
    </recommendedName>
</protein>
<dbReference type="Proteomes" id="UP000001106">
    <property type="component" value="Chromosome"/>
</dbReference>
<dbReference type="HOGENOM" id="CLU_569396_0_0_2"/>
<evidence type="ECO:0000313" key="2">
    <source>
        <dbReference type="Proteomes" id="UP000001106"/>
    </source>
</evidence>
<organism evidence="1 2">
    <name type="scientific">Methanococcus aeolicus (strain ATCC BAA-1280 / DSM 17508 / OCM 812 / Nankai-3)</name>
    <dbReference type="NCBI Taxonomy" id="419665"/>
    <lineage>
        <taxon>Archaea</taxon>
        <taxon>Methanobacteriati</taxon>
        <taxon>Methanobacteriota</taxon>
        <taxon>Methanomada group</taxon>
        <taxon>Methanococci</taxon>
        <taxon>Methanococcales</taxon>
        <taxon>Methanococcaceae</taxon>
        <taxon>Methanococcus</taxon>
    </lineage>
</organism>
<accession>A6UVQ7</accession>
<reference evidence="1" key="1">
    <citation type="submission" date="2007-06" db="EMBL/GenBank/DDBJ databases">
        <title>Complete sequence of Methanococcus aeolicus Nankai-3.</title>
        <authorList>
            <consortium name="US DOE Joint Genome Institute"/>
            <person name="Copeland A."/>
            <person name="Lucas S."/>
            <person name="Lapidus A."/>
            <person name="Barry K."/>
            <person name="Glavina del Rio T."/>
            <person name="Dalin E."/>
            <person name="Tice H."/>
            <person name="Pitluck S."/>
            <person name="Chain P."/>
            <person name="Malfatti S."/>
            <person name="Shin M."/>
            <person name="Vergez L."/>
            <person name="Schmutz J."/>
            <person name="Larimer F."/>
            <person name="Land M."/>
            <person name="Hauser L."/>
            <person name="Kyrpides N."/>
            <person name="Lykidis A."/>
            <person name="Sieprawska-Lupa M."/>
            <person name="Whitman W.B."/>
            <person name="Richardson P."/>
        </authorList>
    </citation>
    <scope>NUCLEOTIDE SEQUENCE [LARGE SCALE GENOMIC DNA]</scope>
    <source>
        <strain evidence="1">Nankai-3</strain>
    </source>
</reference>
<evidence type="ECO:0000313" key="1">
    <source>
        <dbReference type="EMBL" id="ABR56579.1"/>
    </source>
</evidence>
<proteinExistence type="predicted"/>